<proteinExistence type="predicted"/>
<evidence type="ECO:0000259" key="11">
    <source>
        <dbReference type="PROSITE" id="PS51755"/>
    </source>
</evidence>
<evidence type="ECO:0000256" key="9">
    <source>
        <dbReference type="PROSITE-ProRule" id="PRU01091"/>
    </source>
</evidence>
<keyword evidence="3" id="KW-0902">Two-component regulatory system</keyword>
<dbReference type="Pfam" id="PF00486">
    <property type="entry name" value="Trans_reg_C"/>
    <property type="match status" value="1"/>
</dbReference>
<dbReference type="Pfam" id="PF00072">
    <property type="entry name" value="Response_reg"/>
    <property type="match status" value="1"/>
</dbReference>
<evidence type="ECO:0000313" key="13">
    <source>
        <dbReference type="Proteomes" id="UP000824239"/>
    </source>
</evidence>
<dbReference type="FunFam" id="3.40.50.2300:FF:000001">
    <property type="entry name" value="DNA-binding response regulator PhoB"/>
    <property type="match status" value="1"/>
</dbReference>
<dbReference type="EMBL" id="DVHE01000009">
    <property type="protein sequence ID" value="HIR49912.1"/>
    <property type="molecule type" value="Genomic_DNA"/>
</dbReference>
<name>A0A9D1AQB4_9FIRM</name>
<accession>A0A9D1AQB4</accession>
<dbReference type="Gene3D" id="1.10.10.10">
    <property type="entry name" value="Winged helix-like DNA-binding domain superfamily/Winged helix DNA-binding domain"/>
    <property type="match status" value="1"/>
</dbReference>
<dbReference type="Gene3D" id="3.40.50.2300">
    <property type="match status" value="1"/>
</dbReference>
<keyword evidence="5 9" id="KW-0238">DNA-binding</keyword>
<dbReference type="PROSITE" id="PS50110">
    <property type="entry name" value="RESPONSE_REGULATORY"/>
    <property type="match status" value="1"/>
</dbReference>
<evidence type="ECO:0000256" key="4">
    <source>
        <dbReference type="ARBA" id="ARBA00023015"/>
    </source>
</evidence>
<dbReference type="GO" id="GO:0005829">
    <property type="term" value="C:cytosol"/>
    <property type="evidence" value="ECO:0007669"/>
    <property type="project" value="TreeGrafter"/>
</dbReference>
<evidence type="ECO:0000256" key="2">
    <source>
        <dbReference type="ARBA" id="ARBA00022553"/>
    </source>
</evidence>
<dbReference type="GO" id="GO:0000156">
    <property type="term" value="F:phosphorelay response regulator activity"/>
    <property type="evidence" value="ECO:0007669"/>
    <property type="project" value="TreeGrafter"/>
</dbReference>
<feature type="DNA-binding region" description="OmpR/PhoB-type" evidence="9">
    <location>
        <begin position="125"/>
        <end position="224"/>
    </location>
</feature>
<keyword evidence="2 8" id="KW-0597">Phosphoprotein</keyword>
<dbReference type="InterPro" id="IPR001867">
    <property type="entry name" value="OmpR/PhoB-type_DNA-bd"/>
</dbReference>
<dbReference type="InterPro" id="IPR036388">
    <property type="entry name" value="WH-like_DNA-bd_sf"/>
</dbReference>
<dbReference type="SMART" id="SM00448">
    <property type="entry name" value="REC"/>
    <property type="match status" value="1"/>
</dbReference>
<feature type="domain" description="OmpR/PhoB-type" evidence="11">
    <location>
        <begin position="125"/>
        <end position="224"/>
    </location>
</feature>
<dbReference type="AlphaFoldDB" id="A0A9D1AQB4"/>
<dbReference type="InterPro" id="IPR039420">
    <property type="entry name" value="WalR-like"/>
</dbReference>
<dbReference type="PROSITE" id="PS51755">
    <property type="entry name" value="OMPR_PHOB"/>
    <property type="match status" value="1"/>
</dbReference>
<evidence type="ECO:0000256" key="1">
    <source>
        <dbReference type="ARBA" id="ARBA00018672"/>
    </source>
</evidence>
<evidence type="ECO:0000256" key="7">
    <source>
        <dbReference type="ARBA" id="ARBA00024867"/>
    </source>
</evidence>
<comment type="caution">
    <text evidence="12">The sequence shown here is derived from an EMBL/GenBank/DDBJ whole genome shotgun (WGS) entry which is preliminary data.</text>
</comment>
<evidence type="ECO:0000313" key="12">
    <source>
        <dbReference type="EMBL" id="HIR49912.1"/>
    </source>
</evidence>
<dbReference type="GO" id="GO:0006355">
    <property type="term" value="P:regulation of DNA-templated transcription"/>
    <property type="evidence" value="ECO:0007669"/>
    <property type="project" value="InterPro"/>
</dbReference>
<dbReference type="InterPro" id="IPR011006">
    <property type="entry name" value="CheY-like_superfamily"/>
</dbReference>
<dbReference type="GO" id="GO:0032993">
    <property type="term" value="C:protein-DNA complex"/>
    <property type="evidence" value="ECO:0007669"/>
    <property type="project" value="TreeGrafter"/>
</dbReference>
<feature type="modified residue" description="4-aspartylphosphate" evidence="8">
    <location>
        <position position="52"/>
    </location>
</feature>
<evidence type="ECO:0000256" key="8">
    <source>
        <dbReference type="PROSITE-ProRule" id="PRU00169"/>
    </source>
</evidence>
<evidence type="ECO:0000256" key="5">
    <source>
        <dbReference type="ARBA" id="ARBA00023125"/>
    </source>
</evidence>
<dbReference type="PANTHER" id="PTHR48111">
    <property type="entry name" value="REGULATOR OF RPOS"/>
    <property type="match status" value="1"/>
</dbReference>
<dbReference type="SMART" id="SM00862">
    <property type="entry name" value="Trans_reg_C"/>
    <property type="match status" value="1"/>
</dbReference>
<organism evidence="12 13">
    <name type="scientific">Candidatus Avoscillospira avicola</name>
    <dbReference type="NCBI Taxonomy" id="2840706"/>
    <lineage>
        <taxon>Bacteria</taxon>
        <taxon>Bacillati</taxon>
        <taxon>Bacillota</taxon>
        <taxon>Clostridia</taxon>
        <taxon>Eubacteriales</taxon>
        <taxon>Oscillospiraceae</taxon>
        <taxon>Oscillospiraceae incertae sedis</taxon>
        <taxon>Candidatus Avoscillospira</taxon>
    </lineage>
</organism>
<dbReference type="SUPFAM" id="SSF52172">
    <property type="entry name" value="CheY-like"/>
    <property type="match status" value="1"/>
</dbReference>
<evidence type="ECO:0000256" key="6">
    <source>
        <dbReference type="ARBA" id="ARBA00023163"/>
    </source>
</evidence>
<keyword evidence="6" id="KW-0804">Transcription</keyword>
<dbReference type="Proteomes" id="UP000824239">
    <property type="component" value="Unassembled WGS sequence"/>
</dbReference>
<comment type="function">
    <text evidence="7">May play the central regulatory role in sporulation. It may be an element of the effector pathway responsible for the activation of sporulation genes in response to nutritional stress. Spo0A may act in concert with spo0H (a sigma factor) to control the expression of some genes that are critical to the sporulation process.</text>
</comment>
<sequence length="227" mass="25715">MYRVLLVDDDPHILRVNEAYLKKRGYQVYSVQDGVAALAVAETAELDAVILDVDMPGLDGITVCRRLRELRTVPVVFLSAYAKTDDRIRGLQAGGDDYLAKPYSLVELELRLRLRIEGGRAVKRREVLYFDGLEIDPELREARCGGEIASFTALEFDLLAFLAQHPGQVFSYAQLSEQVWRTPINQGLHNIQVCMARVRQKLDALAPGRQYIETIRRKGYCFRGKKG</sequence>
<dbReference type="InterPro" id="IPR001789">
    <property type="entry name" value="Sig_transdc_resp-reg_receiver"/>
</dbReference>
<dbReference type="GO" id="GO:0000976">
    <property type="term" value="F:transcription cis-regulatory region binding"/>
    <property type="evidence" value="ECO:0007669"/>
    <property type="project" value="TreeGrafter"/>
</dbReference>
<dbReference type="CDD" id="cd17574">
    <property type="entry name" value="REC_OmpR"/>
    <property type="match status" value="1"/>
</dbReference>
<dbReference type="PANTHER" id="PTHR48111:SF1">
    <property type="entry name" value="TWO-COMPONENT RESPONSE REGULATOR ORR33"/>
    <property type="match status" value="1"/>
</dbReference>
<dbReference type="CDD" id="cd00383">
    <property type="entry name" value="trans_reg_C"/>
    <property type="match status" value="1"/>
</dbReference>
<gene>
    <name evidence="12" type="ORF">IAA53_01270</name>
</gene>
<reference evidence="12" key="2">
    <citation type="journal article" date="2021" name="PeerJ">
        <title>Extensive microbial diversity within the chicken gut microbiome revealed by metagenomics and culture.</title>
        <authorList>
            <person name="Gilroy R."/>
            <person name="Ravi A."/>
            <person name="Getino M."/>
            <person name="Pursley I."/>
            <person name="Horton D.L."/>
            <person name="Alikhan N.F."/>
            <person name="Baker D."/>
            <person name="Gharbi K."/>
            <person name="Hall N."/>
            <person name="Watson M."/>
            <person name="Adriaenssens E.M."/>
            <person name="Foster-Nyarko E."/>
            <person name="Jarju S."/>
            <person name="Secka A."/>
            <person name="Antonio M."/>
            <person name="Oren A."/>
            <person name="Chaudhuri R.R."/>
            <person name="La Ragione R."/>
            <person name="Hildebrand F."/>
            <person name="Pallen M.J."/>
        </authorList>
    </citation>
    <scope>NUCLEOTIDE SEQUENCE</scope>
    <source>
        <strain evidence="12">ChiBcec15-4380</strain>
    </source>
</reference>
<keyword evidence="4" id="KW-0805">Transcription regulation</keyword>
<evidence type="ECO:0000256" key="3">
    <source>
        <dbReference type="ARBA" id="ARBA00023012"/>
    </source>
</evidence>
<reference evidence="12" key="1">
    <citation type="submission" date="2020-10" db="EMBL/GenBank/DDBJ databases">
        <authorList>
            <person name="Gilroy R."/>
        </authorList>
    </citation>
    <scope>NUCLEOTIDE SEQUENCE</scope>
    <source>
        <strain evidence="12">ChiBcec15-4380</strain>
    </source>
</reference>
<feature type="domain" description="Response regulatory" evidence="10">
    <location>
        <begin position="3"/>
        <end position="116"/>
    </location>
</feature>
<evidence type="ECO:0000259" key="10">
    <source>
        <dbReference type="PROSITE" id="PS50110"/>
    </source>
</evidence>
<protein>
    <recommendedName>
        <fullName evidence="1">Stage 0 sporulation protein A homolog</fullName>
    </recommendedName>
</protein>